<evidence type="ECO:0000313" key="8">
    <source>
        <dbReference type="Proteomes" id="UP000237105"/>
    </source>
</evidence>
<dbReference type="PANTHER" id="PTHR31908:SF2">
    <property type="entry name" value="PROTEIN CROWDED NUCLEI 4"/>
    <property type="match status" value="1"/>
</dbReference>
<evidence type="ECO:0000256" key="4">
    <source>
        <dbReference type="ARBA" id="ARBA00024208"/>
    </source>
</evidence>
<feature type="compositionally biased region" description="Basic and acidic residues" evidence="6">
    <location>
        <begin position="1025"/>
        <end position="1035"/>
    </location>
</feature>
<dbReference type="GO" id="GO:0005652">
    <property type="term" value="C:nuclear lamina"/>
    <property type="evidence" value="ECO:0007669"/>
    <property type="project" value="UniProtKB-SubCell"/>
</dbReference>
<gene>
    <name evidence="7" type="ORF">PanWU01x14_003790</name>
</gene>
<feature type="compositionally biased region" description="Polar residues" evidence="6">
    <location>
        <begin position="1"/>
        <end position="17"/>
    </location>
</feature>
<reference evidence="8" key="1">
    <citation type="submission" date="2016-06" db="EMBL/GenBank/DDBJ databases">
        <title>Parallel loss of symbiosis genes in relatives of nitrogen-fixing non-legume Parasponia.</title>
        <authorList>
            <person name="Van Velzen R."/>
            <person name="Holmer R."/>
            <person name="Bu F."/>
            <person name="Rutten L."/>
            <person name="Van Zeijl A."/>
            <person name="Liu W."/>
            <person name="Santuari L."/>
            <person name="Cao Q."/>
            <person name="Sharma T."/>
            <person name="Shen D."/>
            <person name="Roswanjaya Y."/>
            <person name="Wardhani T."/>
            <person name="Kalhor M.S."/>
            <person name="Jansen J."/>
            <person name="Van den Hoogen J."/>
            <person name="Gungor B."/>
            <person name="Hartog M."/>
            <person name="Hontelez J."/>
            <person name="Verver J."/>
            <person name="Yang W.-C."/>
            <person name="Schijlen E."/>
            <person name="Repin R."/>
            <person name="Schilthuizen M."/>
            <person name="Schranz E."/>
            <person name="Heidstra R."/>
            <person name="Miyata K."/>
            <person name="Fedorova E."/>
            <person name="Kohlen W."/>
            <person name="Bisseling T."/>
            <person name="Smit S."/>
            <person name="Geurts R."/>
        </authorList>
    </citation>
    <scope>NUCLEOTIDE SEQUENCE [LARGE SCALE GENOMIC DNA]</scope>
    <source>
        <strain evidence="8">cv. WU1-14</strain>
    </source>
</reference>
<comment type="subcellular location">
    <subcellularLocation>
        <location evidence="3">Nucleus lamina</location>
    </subcellularLocation>
</comment>
<evidence type="ECO:0000313" key="7">
    <source>
        <dbReference type="EMBL" id="PON80823.1"/>
    </source>
</evidence>
<feature type="region of interest" description="Disordered" evidence="6">
    <location>
        <begin position="1020"/>
        <end position="1041"/>
    </location>
</feature>
<protein>
    <submittedName>
        <fullName evidence="7">Protein CROWDED NUCLEI</fullName>
    </submittedName>
</protein>
<feature type="coiled-coil region" evidence="5">
    <location>
        <begin position="156"/>
        <end position="306"/>
    </location>
</feature>
<organism evidence="7 8">
    <name type="scientific">Parasponia andersonii</name>
    <name type="common">Sponia andersonii</name>
    <dbReference type="NCBI Taxonomy" id="3476"/>
    <lineage>
        <taxon>Eukaryota</taxon>
        <taxon>Viridiplantae</taxon>
        <taxon>Streptophyta</taxon>
        <taxon>Embryophyta</taxon>
        <taxon>Tracheophyta</taxon>
        <taxon>Spermatophyta</taxon>
        <taxon>Magnoliopsida</taxon>
        <taxon>eudicotyledons</taxon>
        <taxon>Gunneridae</taxon>
        <taxon>Pentapetalae</taxon>
        <taxon>rosids</taxon>
        <taxon>fabids</taxon>
        <taxon>Rosales</taxon>
        <taxon>Cannabaceae</taxon>
        <taxon>Parasponia</taxon>
    </lineage>
</organism>
<keyword evidence="8" id="KW-1185">Reference proteome</keyword>
<dbReference type="OrthoDB" id="673795at2759"/>
<comment type="similarity">
    <text evidence="4">Belongs to the CRWN family.</text>
</comment>
<sequence length="1041" mass="121626">MASPQSERLLITPSSGRPLSITPGSRVLQKSPLSDEAIWKRLKEAGFDEESIRRRDKAALIAYIAKLEAEIFDHQHHMGLLIMEKKELTSKYEHIKVSTETAEILSKRDQASHLSALAEARKREEKLKKTIGVKEECIKSIEKALHEMRAESAETKIAAESQLSEAKSMIEDANRRLIEAEAKLQAAESLQQEACRYRGVAERKLQEVEAREDDLRRRIETFKLDCDEKEREISLERQSLSERQKSLQQEQDRLLDAQALLNQREDYIFGRSEKLDQLEKELEDTKRNIKEEHRAINDEKSNLELAEVSMRKREENEIQKITATHEVDLRARKFAFDSELETKCKMVEDELESKRRAWELREVDLRQREDLVKEREHDLEVQSRALVDREKDVVEISSSLDEREKRLAAAEKEIELSKVLLQREREEIIKMKLDLNNSLNALEDRRQQLDCAKEKFEVLKTETSELSILETNLKEEIDSVRAQRLELMAEADKLNAEKAKFENEWELIDEKREELRKEAERVAEERLAFSKFIRDEHDSLRHEKDEMRDQYKRDVESLGREREDFMNKMVHERSEWYNKMQQERADLLLDIEMRQRDLENCIDKKHEELESSLREKEISFEQEKKNELHYISSLKDKVAKELEQVALEMKRLEMERMEINLEREQRNQEWTELNNAIEELRVQREKLKNQRELLHADREEIHAQIEELKKLESIKVALDNMALVELQQSDSKVPNRREVSQKKKLRLSTLVKDANIKLHNENNVVNHNGSDFPSNFKADVFSSPSSARFSWIKRCSDLIFRQSSEKHRLKYEESSLISEDSDATLMVTGPLNVSGNGDHKSVGNEKSQGIIMEKQLHGYSFGEPKEIVEVPLVDEVAKGNHDVEAEFNEALGETHASFISQHGVQTRKKRRANKSSDDCFEPPLEKRQNIKKRRQRHDGDELPLKQTPVHSATLEQHNVQEDQHPSIAFEQTHEGAEETTVLIVDKIISVSEVTCEKVETDHTIHQDKLEIRNFVAEDLGVPSEDGERSKEKDIPEQCTEA</sequence>
<keyword evidence="2" id="KW-0539">Nucleus</keyword>
<dbReference type="GO" id="GO:0006997">
    <property type="term" value="P:nucleus organization"/>
    <property type="evidence" value="ECO:0007669"/>
    <property type="project" value="InterPro"/>
</dbReference>
<feature type="coiled-coil region" evidence="5">
    <location>
        <begin position="393"/>
        <end position="568"/>
    </location>
</feature>
<name>A0A2P5E5L0_PARAD</name>
<evidence type="ECO:0000256" key="6">
    <source>
        <dbReference type="SAM" id="MobiDB-lite"/>
    </source>
</evidence>
<evidence type="ECO:0000256" key="1">
    <source>
        <dbReference type="ARBA" id="ARBA00023054"/>
    </source>
</evidence>
<dbReference type="EMBL" id="JXTB01000001">
    <property type="protein sequence ID" value="PON80823.1"/>
    <property type="molecule type" value="Genomic_DNA"/>
</dbReference>
<evidence type="ECO:0000256" key="2">
    <source>
        <dbReference type="ARBA" id="ARBA00023242"/>
    </source>
</evidence>
<feature type="region of interest" description="Disordered" evidence="6">
    <location>
        <begin position="1"/>
        <end position="27"/>
    </location>
</feature>
<dbReference type="STRING" id="3476.A0A2P5E5L0"/>
<dbReference type="PANTHER" id="PTHR31908">
    <property type="entry name" value="PROTEIN CROWDED NUCLEI 4"/>
    <property type="match status" value="1"/>
</dbReference>
<dbReference type="AlphaFoldDB" id="A0A2P5E5L0"/>
<evidence type="ECO:0000256" key="3">
    <source>
        <dbReference type="ARBA" id="ARBA00024186"/>
    </source>
</evidence>
<proteinExistence type="inferred from homology"/>
<feature type="region of interest" description="Disordered" evidence="6">
    <location>
        <begin position="898"/>
        <end position="946"/>
    </location>
</feature>
<dbReference type="InterPro" id="IPR040418">
    <property type="entry name" value="CRWN"/>
</dbReference>
<keyword evidence="1 5" id="KW-0175">Coiled coil</keyword>
<feature type="coiled-coil region" evidence="5">
    <location>
        <begin position="606"/>
        <end position="711"/>
    </location>
</feature>
<evidence type="ECO:0000256" key="5">
    <source>
        <dbReference type="SAM" id="Coils"/>
    </source>
</evidence>
<comment type="caution">
    <text evidence="7">The sequence shown here is derived from an EMBL/GenBank/DDBJ whole genome shotgun (WGS) entry which is preliminary data.</text>
</comment>
<accession>A0A2P5E5L0</accession>
<dbReference type="Proteomes" id="UP000237105">
    <property type="component" value="Unassembled WGS sequence"/>
</dbReference>